<dbReference type="RefSeq" id="WP_390330768.1">
    <property type="nucleotide sequence ID" value="NZ_JBHRTP010000007.1"/>
</dbReference>
<dbReference type="EMBL" id="JBHRTP010000007">
    <property type="protein sequence ID" value="MFC3106847.1"/>
    <property type="molecule type" value="Genomic_DNA"/>
</dbReference>
<dbReference type="PROSITE" id="PS50949">
    <property type="entry name" value="HTH_GNTR"/>
    <property type="match status" value="1"/>
</dbReference>
<sequence length="260" mass="28343">MVDVTHFQTEPIAAAGTLADRVTEVLLQKIKSGEFAVNSRLPSELVMAERFAVSRTVIREAVSRLKSEGLVETRQGSGTIVVEPSISAPFRIDVDVKDSMQAVLRVLELRRGLEAEMAALAAERRTDAQNTQIKQALRDIDQAVLAGRDGVDEDLAFHKAISEATGNPLYTSLLQFLSQFLQAAIRVVRIHEAQQKDFNGQLQAEHGAIADAIARKDASAARTAAWRHMENAAVRIKAADDGFWNSEGGEVARSLAKSEV</sequence>
<dbReference type="SUPFAM" id="SSF48008">
    <property type="entry name" value="GntR ligand-binding domain-like"/>
    <property type="match status" value="1"/>
</dbReference>
<gene>
    <name evidence="5" type="ORF">ACFOFO_02545</name>
</gene>
<keyword evidence="6" id="KW-1185">Reference proteome</keyword>
<dbReference type="PANTHER" id="PTHR43537:SF44">
    <property type="entry name" value="GNTR FAMILY REGULATORY PROTEIN"/>
    <property type="match status" value="1"/>
</dbReference>
<dbReference type="SMART" id="SM00345">
    <property type="entry name" value="HTH_GNTR"/>
    <property type="match status" value="1"/>
</dbReference>
<dbReference type="Pfam" id="PF00392">
    <property type="entry name" value="GntR"/>
    <property type="match status" value="1"/>
</dbReference>
<dbReference type="InterPro" id="IPR011711">
    <property type="entry name" value="GntR_C"/>
</dbReference>
<comment type="caution">
    <text evidence="5">The sequence shown here is derived from an EMBL/GenBank/DDBJ whole genome shotgun (WGS) entry which is preliminary data.</text>
</comment>
<dbReference type="InterPro" id="IPR008920">
    <property type="entry name" value="TF_FadR/GntR_C"/>
</dbReference>
<dbReference type="CDD" id="cd07377">
    <property type="entry name" value="WHTH_GntR"/>
    <property type="match status" value="1"/>
</dbReference>
<evidence type="ECO:0000256" key="3">
    <source>
        <dbReference type="ARBA" id="ARBA00023163"/>
    </source>
</evidence>
<dbReference type="InterPro" id="IPR036388">
    <property type="entry name" value="WH-like_DNA-bd_sf"/>
</dbReference>
<evidence type="ECO:0000256" key="1">
    <source>
        <dbReference type="ARBA" id="ARBA00023015"/>
    </source>
</evidence>
<evidence type="ECO:0000259" key="4">
    <source>
        <dbReference type="PROSITE" id="PS50949"/>
    </source>
</evidence>
<keyword evidence="1" id="KW-0805">Transcription regulation</keyword>
<dbReference type="PANTHER" id="PTHR43537">
    <property type="entry name" value="TRANSCRIPTIONAL REGULATOR, GNTR FAMILY"/>
    <property type="match status" value="1"/>
</dbReference>
<accession>A0ABV7EZ45</accession>
<dbReference type="SUPFAM" id="SSF46785">
    <property type="entry name" value="Winged helix' DNA-binding domain"/>
    <property type="match status" value="1"/>
</dbReference>
<dbReference type="PRINTS" id="PR00035">
    <property type="entry name" value="HTHGNTR"/>
</dbReference>
<reference evidence="6" key="1">
    <citation type="journal article" date="2019" name="Int. J. Syst. Evol. Microbiol.">
        <title>The Global Catalogue of Microorganisms (GCM) 10K type strain sequencing project: providing services to taxonomists for standard genome sequencing and annotation.</title>
        <authorList>
            <consortium name="The Broad Institute Genomics Platform"/>
            <consortium name="The Broad Institute Genome Sequencing Center for Infectious Disease"/>
            <person name="Wu L."/>
            <person name="Ma J."/>
        </authorList>
    </citation>
    <scope>NUCLEOTIDE SEQUENCE [LARGE SCALE GENOMIC DNA]</scope>
    <source>
        <strain evidence="6">KCTC 42986</strain>
    </source>
</reference>
<keyword evidence="2" id="KW-0238">DNA-binding</keyword>
<organism evidence="5 6">
    <name type="scientific">Undibacterium arcticum</name>
    <dbReference type="NCBI Taxonomy" id="1762892"/>
    <lineage>
        <taxon>Bacteria</taxon>
        <taxon>Pseudomonadati</taxon>
        <taxon>Pseudomonadota</taxon>
        <taxon>Betaproteobacteria</taxon>
        <taxon>Burkholderiales</taxon>
        <taxon>Oxalobacteraceae</taxon>
        <taxon>Undibacterium</taxon>
    </lineage>
</organism>
<feature type="domain" description="HTH gntR-type" evidence="4">
    <location>
        <begin position="16"/>
        <end position="84"/>
    </location>
</feature>
<evidence type="ECO:0000313" key="5">
    <source>
        <dbReference type="EMBL" id="MFC3106847.1"/>
    </source>
</evidence>
<protein>
    <submittedName>
        <fullName evidence="5">FadR/GntR family transcriptional regulator</fullName>
    </submittedName>
</protein>
<dbReference type="Pfam" id="PF07729">
    <property type="entry name" value="FCD"/>
    <property type="match status" value="1"/>
</dbReference>
<dbReference type="InterPro" id="IPR000524">
    <property type="entry name" value="Tscrpt_reg_HTH_GntR"/>
</dbReference>
<dbReference type="SMART" id="SM00895">
    <property type="entry name" value="FCD"/>
    <property type="match status" value="1"/>
</dbReference>
<evidence type="ECO:0000313" key="6">
    <source>
        <dbReference type="Proteomes" id="UP001595530"/>
    </source>
</evidence>
<dbReference type="Gene3D" id="1.20.120.530">
    <property type="entry name" value="GntR ligand-binding domain-like"/>
    <property type="match status" value="1"/>
</dbReference>
<proteinExistence type="predicted"/>
<name>A0ABV7EZ45_9BURK</name>
<dbReference type="InterPro" id="IPR036390">
    <property type="entry name" value="WH_DNA-bd_sf"/>
</dbReference>
<dbReference type="Gene3D" id="1.10.10.10">
    <property type="entry name" value="Winged helix-like DNA-binding domain superfamily/Winged helix DNA-binding domain"/>
    <property type="match status" value="1"/>
</dbReference>
<evidence type="ECO:0000256" key="2">
    <source>
        <dbReference type="ARBA" id="ARBA00023125"/>
    </source>
</evidence>
<keyword evidence="3" id="KW-0804">Transcription</keyword>
<dbReference type="Proteomes" id="UP001595530">
    <property type="component" value="Unassembled WGS sequence"/>
</dbReference>